<evidence type="ECO:0000313" key="1">
    <source>
        <dbReference type="EMBL" id="KZP32126.1"/>
    </source>
</evidence>
<dbReference type="Proteomes" id="UP000076532">
    <property type="component" value="Unassembled WGS sequence"/>
</dbReference>
<protein>
    <submittedName>
        <fullName evidence="1">Alpha/beta-hydrolase</fullName>
    </submittedName>
</protein>
<dbReference type="PANTHER" id="PTHR37574:SF1">
    <property type="entry name" value="LIPASE B"/>
    <property type="match status" value="1"/>
</dbReference>
<dbReference type="EMBL" id="KV417487">
    <property type="protein sequence ID" value="KZP32126.1"/>
    <property type="molecule type" value="Genomic_DNA"/>
</dbReference>
<dbReference type="OrthoDB" id="4605274at2759"/>
<dbReference type="SUPFAM" id="SSF53474">
    <property type="entry name" value="alpha/beta-Hydrolases"/>
    <property type="match status" value="1"/>
</dbReference>
<name>A0A166UX37_9AGAM</name>
<gene>
    <name evidence="1" type="ORF">FIBSPDRAFT_944683</name>
</gene>
<keyword evidence="2" id="KW-1185">Reference proteome</keyword>
<dbReference type="InterPro" id="IPR029058">
    <property type="entry name" value="AB_hydrolase_fold"/>
</dbReference>
<dbReference type="STRING" id="436010.A0A166UX37"/>
<dbReference type="AlphaFoldDB" id="A0A166UX37"/>
<accession>A0A166UX37</accession>
<evidence type="ECO:0000313" key="2">
    <source>
        <dbReference type="Proteomes" id="UP000076532"/>
    </source>
</evidence>
<dbReference type="Gene3D" id="3.40.50.1820">
    <property type="entry name" value="alpha/beta hydrolase"/>
    <property type="match status" value="1"/>
</dbReference>
<reference evidence="1 2" key="1">
    <citation type="journal article" date="2016" name="Mol. Biol. Evol.">
        <title>Comparative Genomics of Early-Diverging Mushroom-Forming Fungi Provides Insights into the Origins of Lignocellulose Decay Capabilities.</title>
        <authorList>
            <person name="Nagy L.G."/>
            <person name="Riley R."/>
            <person name="Tritt A."/>
            <person name="Adam C."/>
            <person name="Daum C."/>
            <person name="Floudas D."/>
            <person name="Sun H."/>
            <person name="Yadav J.S."/>
            <person name="Pangilinan J."/>
            <person name="Larsson K.H."/>
            <person name="Matsuura K."/>
            <person name="Barry K."/>
            <person name="Labutti K."/>
            <person name="Kuo R."/>
            <person name="Ohm R.A."/>
            <person name="Bhattacharya S.S."/>
            <person name="Shirouzu T."/>
            <person name="Yoshinaga Y."/>
            <person name="Martin F.M."/>
            <person name="Grigoriev I.V."/>
            <person name="Hibbett D.S."/>
        </authorList>
    </citation>
    <scope>NUCLEOTIDE SEQUENCE [LARGE SCALE GENOMIC DNA]</scope>
    <source>
        <strain evidence="1 2">CBS 109695</strain>
    </source>
</reference>
<organism evidence="1 2">
    <name type="scientific">Athelia psychrophila</name>
    <dbReference type="NCBI Taxonomy" id="1759441"/>
    <lineage>
        <taxon>Eukaryota</taxon>
        <taxon>Fungi</taxon>
        <taxon>Dikarya</taxon>
        <taxon>Basidiomycota</taxon>
        <taxon>Agaricomycotina</taxon>
        <taxon>Agaricomycetes</taxon>
        <taxon>Agaricomycetidae</taxon>
        <taxon>Atheliales</taxon>
        <taxon>Atheliaceae</taxon>
        <taxon>Athelia</taxon>
    </lineage>
</organism>
<proteinExistence type="predicted"/>
<dbReference type="PANTHER" id="PTHR37574">
    <property type="entry name" value="LIPASE B"/>
    <property type="match status" value="1"/>
</dbReference>
<dbReference type="InterPro" id="IPR053228">
    <property type="entry name" value="Stereospecific_Lipase"/>
</dbReference>
<sequence length="344" mass="37028">MYRSYAFAALSGLIAYLAWFSSDTWHDAPFSIDKASLERAIECPRGISGAPGGIILLLSGTTLSGGDEWPGTPYWEYLPYESPGYDICWFNNPSKGLGDAQISSEYIAYNAPLLAKKSATGKIAFIGHSQGGGLTPQWALSFWPSIRKYVSAYIMIAPVVNGIHDPPRLCKAWGMTDCFPSFFQMGNNSAFMLAKNMRGGQALVPTTSIWSRVDGLVMPPEISRLDGAANFAVQQTDICGSGNTADHIQIVVDPAVYALAVDALNNGGQASAARFDAKKSCHGFANTTYSQPYFNATVDRVNNVINQPTTSTTYQASNYSLTSIEPPLKAYVCKQGQATTCGSV</sequence>